<dbReference type="CDD" id="cd17932">
    <property type="entry name" value="DEXQc_UvrD"/>
    <property type="match status" value="1"/>
</dbReference>
<keyword evidence="2 10" id="KW-0547">Nucleotide-binding</keyword>
<evidence type="ECO:0000256" key="7">
    <source>
        <dbReference type="ARBA" id="ARBA00034617"/>
    </source>
</evidence>
<evidence type="ECO:0000256" key="8">
    <source>
        <dbReference type="ARBA" id="ARBA00034808"/>
    </source>
</evidence>
<dbReference type="GO" id="GO:0043138">
    <property type="term" value="F:3'-5' DNA helicase activity"/>
    <property type="evidence" value="ECO:0007669"/>
    <property type="project" value="UniProtKB-EC"/>
</dbReference>
<dbReference type="Proteomes" id="UP000184498">
    <property type="component" value="Unassembled WGS sequence"/>
</dbReference>
<evidence type="ECO:0000256" key="4">
    <source>
        <dbReference type="ARBA" id="ARBA00022806"/>
    </source>
</evidence>
<comment type="catalytic activity">
    <reaction evidence="7">
        <text>Couples ATP hydrolysis with the unwinding of duplex DNA by translocating in the 3'-5' direction.</text>
        <dbReference type="EC" id="5.6.2.4"/>
    </reaction>
</comment>
<dbReference type="OrthoDB" id="1100019at2"/>
<sequence>MLKGLNNQQIEAVKNEGNVLLTACPGSGKTRTLTHKIAYELERNTSLKKVIIAVTFTNRAADEIIRRIREFNADDSNLWAGTIHSFCLEWIIRPYYCYLSELKNGFTISDEYNSERILGDLKSQYGLSFFDSISTRYLPNLEKEEVKYRDLIDEYHEILADEKLIDFDQILYYSYKLLLENPKIARTLKNLFHLICVDEYQDTQQLQYSIIAQILKQKSGNCKIFLVGDSDQAIYSSLGGVAKEKLAIEKEFDIMLSGMELSGNYRSNQQIIDFNTNFQTTDINIEALGFNAGHSAIITYDKVTHKDAIAKQIAEIIKNKISEGIPEKDICVLAPTWFLVIPMGRKLKSLLPDVKFDAVGLSPLLKNRENIWFKVARLFLVEPSPKAFLTRKKWSKELLNELDSYGLLVLENVEFRSKKLLKIINSISSDENEGLKYLRECFIKLFNYLNVEVNQNEQLHSQWESFFDGANKRLENEEFALAKDIESFKKMFKNEEGVVVNTCHGIKGEEFDTVIAFGLLHGKLPNWNENTENAAKKLLYVICSRSKRALHLFSETGRTTQSGRAYRPTDQLNRVQYIYD</sequence>
<evidence type="ECO:0000259" key="11">
    <source>
        <dbReference type="PROSITE" id="PS51198"/>
    </source>
</evidence>
<dbReference type="EC" id="5.6.2.4" evidence="8"/>
<keyword evidence="4 10" id="KW-0347">Helicase</keyword>
<evidence type="ECO:0000256" key="2">
    <source>
        <dbReference type="ARBA" id="ARBA00022741"/>
    </source>
</evidence>
<dbReference type="RefSeq" id="WP_073000415.1">
    <property type="nucleotide sequence ID" value="NZ_FRAM01000006.1"/>
</dbReference>
<dbReference type="PROSITE" id="PS51198">
    <property type="entry name" value="UVRD_HELICASE_ATP_BIND"/>
    <property type="match status" value="1"/>
</dbReference>
<evidence type="ECO:0000313" key="12">
    <source>
        <dbReference type="EMBL" id="SHK71364.1"/>
    </source>
</evidence>
<dbReference type="GO" id="GO:0000725">
    <property type="term" value="P:recombinational repair"/>
    <property type="evidence" value="ECO:0007669"/>
    <property type="project" value="TreeGrafter"/>
</dbReference>
<dbReference type="PANTHER" id="PTHR11070:SF67">
    <property type="entry name" value="DNA 3'-5' HELICASE"/>
    <property type="match status" value="1"/>
</dbReference>
<dbReference type="GO" id="GO:0005829">
    <property type="term" value="C:cytosol"/>
    <property type="evidence" value="ECO:0007669"/>
    <property type="project" value="TreeGrafter"/>
</dbReference>
<dbReference type="InterPro" id="IPR000212">
    <property type="entry name" value="DNA_helicase_UvrD/REP"/>
</dbReference>
<dbReference type="STRING" id="216903.SAMN05444371_3414"/>
<dbReference type="AlphaFoldDB" id="A0A1M6UQ88"/>
<comment type="catalytic activity">
    <reaction evidence="9">
        <text>ATP + H2O = ADP + phosphate + H(+)</text>
        <dbReference type="Rhea" id="RHEA:13065"/>
        <dbReference type="ChEBI" id="CHEBI:15377"/>
        <dbReference type="ChEBI" id="CHEBI:15378"/>
        <dbReference type="ChEBI" id="CHEBI:30616"/>
        <dbReference type="ChEBI" id="CHEBI:43474"/>
        <dbReference type="ChEBI" id="CHEBI:456216"/>
        <dbReference type="EC" id="5.6.2.4"/>
    </reaction>
</comment>
<accession>A0A1M6UQ88</accession>
<dbReference type="Pfam" id="PF00580">
    <property type="entry name" value="UvrD-helicase"/>
    <property type="match status" value="1"/>
</dbReference>
<feature type="domain" description="UvrD-like helicase ATP-binding" evidence="11">
    <location>
        <begin position="2"/>
        <end position="268"/>
    </location>
</feature>
<gene>
    <name evidence="12" type="ORF">SAMN05444371_3414</name>
</gene>
<dbReference type="InterPro" id="IPR014017">
    <property type="entry name" value="DNA_helicase_UvrD-like_C"/>
</dbReference>
<dbReference type="InterPro" id="IPR027417">
    <property type="entry name" value="P-loop_NTPase"/>
</dbReference>
<dbReference type="InterPro" id="IPR014016">
    <property type="entry name" value="UvrD-like_ATP-bd"/>
</dbReference>
<dbReference type="Gene3D" id="3.40.50.300">
    <property type="entry name" value="P-loop containing nucleotide triphosphate hydrolases"/>
    <property type="match status" value="3"/>
</dbReference>
<evidence type="ECO:0000256" key="10">
    <source>
        <dbReference type="PROSITE-ProRule" id="PRU00560"/>
    </source>
</evidence>
<evidence type="ECO:0000313" key="13">
    <source>
        <dbReference type="Proteomes" id="UP000184498"/>
    </source>
</evidence>
<dbReference type="Gene3D" id="1.10.10.160">
    <property type="match status" value="1"/>
</dbReference>
<dbReference type="GO" id="GO:0016887">
    <property type="term" value="F:ATP hydrolysis activity"/>
    <property type="evidence" value="ECO:0007669"/>
    <property type="project" value="RHEA"/>
</dbReference>
<dbReference type="EMBL" id="FRAM01000006">
    <property type="protein sequence ID" value="SHK71364.1"/>
    <property type="molecule type" value="Genomic_DNA"/>
</dbReference>
<keyword evidence="3 10" id="KW-0378">Hydrolase</keyword>
<dbReference type="PANTHER" id="PTHR11070">
    <property type="entry name" value="UVRD / RECB / PCRA DNA HELICASE FAMILY MEMBER"/>
    <property type="match status" value="1"/>
</dbReference>
<dbReference type="SUPFAM" id="SSF52540">
    <property type="entry name" value="P-loop containing nucleoside triphosphate hydrolases"/>
    <property type="match status" value="1"/>
</dbReference>
<dbReference type="GO" id="GO:0003677">
    <property type="term" value="F:DNA binding"/>
    <property type="evidence" value="ECO:0007669"/>
    <property type="project" value="InterPro"/>
</dbReference>
<dbReference type="GO" id="GO:0005524">
    <property type="term" value="F:ATP binding"/>
    <property type="evidence" value="ECO:0007669"/>
    <property type="project" value="UniProtKB-UniRule"/>
</dbReference>
<keyword evidence="6" id="KW-0413">Isomerase</keyword>
<reference evidence="13" key="1">
    <citation type="submission" date="2016-11" db="EMBL/GenBank/DDBJ databases">
        <authorList>
            <person name="Varghese N."/>
            <person name="Submissions S."/>
        </authorList>
    </citation>
    <scope>NUCLEOTIDE SEQUENCE [LARGE SCALE GENOMIC DNA]</scope>
    <source>
        <strain evidence="13">DSM 18016</strain>
    </source>
</reference>
<keyword evidence="13" id="KW-1185">Reference proteome</keyword>
<keyword evidence="5 10" id="KW-0067">ATP-binding</keyword>
<protein>
    <recommendedName>
        <fullName evidence="8">DNA 3'-5' helicase</fullName>
        <ecNumber evidence="8">5.6.2.4</ecNumber>
    </recommendedName>
</protein>
<dbReference type="Pfam" id="PF13361">
    <property type="entry name" value="UvrD_C"/>
    <property type="match status" value="1"/>
</dbReference>
<name>A0A1M6UQ88_9FLAO</name>
<dbReference type="InterPro" id="IPR013986">
    <property type="entry name" value="DExx_box_DNA_helicase_dom_sf"/>
</dbReference>
<evidence type="ECO:0000256" key="9">
    <source>
        <dbReference type="ARBA" id="ARBA00048988"/>
    </source>
</evidence>
<evidence type="ECO:0000256" key="1">
    <source>
        <dbReference type="ARBA" id="ARBA00009922"/>
    </source>
</evidence>
<evidence type="ECO:0000256" key="5">
    <source>
        <dbReference type="ARBA" id="ARBA00022840"/>
    </source>
</evidence>
<feature type="binding site" evidence="10">
    <location>
        <begin position="23"/>
        <end position="30"/>
    </location>
    <ligand>
        <name>ATP</name>
        <dbReference type="ChEBI" id="CHEBI:30616"/>
    </ligand>
</feature>
<organism evidence="12 13">
    <name type="scientific">Epilithonimonas mollis</name>
    <dbReference type="NCBI Taxonomy" id="216903"/>
    <lineage>
        <taxon>Bacteria</taxon>
        <taxon>Pseudomonadati</taxon>
        <taxon>Bacteroidota</taxon>
        <taxon>Flavobacteriia</taxon>
        <taxon>Flavobacteriales</taxon>
        <taxon>Weeksellaceae</taxon>
        <taxon>Chryseobacterium group</taxon>
        <taxon>Epilithonimonas</taxon>
    </lineage>
</organism>
<comment type="similarity">
    <text evidence="1">Belongs to the helicase family. UvrD subfamily.</text>
</comment>
<evidence type="ECO:0000256" key="3">
    <source>
        <dbReference type="ARBA" id="ARBA00022801"/>
    </source>
</evidence>
<proteinExistence type="inferred from homology"/>
<evidence type="ECO:0000256" key="6">
    <source>
        <dbReference type="ARBA" id="ARBA00023235"/>
    </source>
</evidence>